<evidence type="ECO:0000313" key="2">
    <source>
        <dbReference type="EMBL" id="MPA78451.1"/>
    </source>
</evidence>
<dbReference type="SMART" id="SM00579">
    <property type="entry name" value="FBD"/>
    <property type="match status" value="1"/>
</dbReference>
<dbReference type="Pfam" id="PF23622">
    <property type="entry name" value="LRR_At1g61320_AtMIF1"/>
    <property type="match status" value="1"/>
</dbReference>
<keyword evidence="2" id="KW-0560">Oxidoreductase</keyword>
<dbReference type="InterPro" id="IPR006566">
    <property type="entry name" value="FBD"/>
</dbReference>
<dbReference type="InterPro" id="IPR032675">
    <property type="entry name" value="LRR_dom_sf"/>
</dbReference>
<dbReference type="PANTHER" id="PTHR34145">
    <property type="entry name" value="OS02G0105600 PROTEIN"/>
    <property type="match status" value="1"/>
</dbReference>
<feature type="domain" description="F-box" evidence="1">
    <location>
        <begin position="2"/>
        <end position="38"/>
    </location>
</feature>
<dbReference type="PROSITE" id="PS50181">
    <property type="entry name" value="FBOX"/>
    <property type="match status" value="1"/>
</dbReference>
<dbReference type="InterPro" id="IPR001810">
    <property type="entry name" value="F-box_dom"/>
</dbReference>
<sequence>MEDQISELPDEILVTILSLLTMKEVARTSVLSHRWKNLWTFTTGSLDFDCSELVFELTVMESREFLEGVKPKFVGWVNQVLELHQGPTVDEFKVGFDLDTASFKGDIDRWVNFAVEKKAKRFVLDLTSYRRITPVGHYAFPPHPLNVSHFNSLTSLTLKGVDVTGEVLESFLSSCPFLEELCVAESWCLANLKVSGSSSVKLKHLGLHLCHFLENLEISSKNLVSFKYFGPVINTPLKDVPRLVEASLGGLYCESLFDNFEQPLPSFLSQLETLVLDLHSEGPVRFPKFPTLRLSNLRHLELKVKAYDSVCLFSCTSLIKAAPLLYRFVLQLFWSDNRIGRKMRARNVKKCPHHCLKVVELIGFIGCSADIELTRYLLKNTSSLEKITINPRPPFPLNFMKIEEKVAVRERAKRLRRELPPGVELVIL</sequence>
<dbReference type="SUPFAM" id="SSF81383">
    <property type="entry name" value="F-box domain"/>
    <property type="match status" value="1"/>
</dbReference>
<evidence type="ECO:0000259" key="1">
    <source>
        <dbReference type="PROSITE" id="PS50181"/>
    </source>
</evidence>
<dbReference type="InterPro" id="IPR055357">
    <property type="entry name" value="LRR_At1g61320_AtMIF1"/>
</dbReference>
<proteinExistence type="predicted"/>
<dbReference type="InterPro" id="IPR053781">
    <property type="entry name" value="F-box_AtFBL13-like"/>
</dbReference>
<dbReference type="CDD" id="cd22160">
    <property type="entry name" value="F-box_AtFBL13-like"/>
    <property type="match status" value="1"/>
</dbReference>
<dbReference type="PANTHER" id="PTHR34145:SF68">
    <property type="entry name" value="FBD DOMAIN-CONTAINING PROTEIN"/>
    <property type="match status" value="1"/>
</dbReference>
<dbReference type="Gene3D" id="1.20.1280.50">
    <property type="match status" value="1"/>
</dbReference>
<dbReference type="EMBL" id="GHES01047892">
    <property type="protein sequence ID" value="MPA78451.1"/>
    <property type="molecule type" value="Transcribed_RNA"/>
</dbReference>
<accession>A0A5B7CDI6</accession>
<gene>
    <name evidence="2" type="ORF">Din_047892</name>
</gene>
<dbReference type="Pfam" id="PF00646">
    <property type="entry name" value="F-box"/>
    <property type="match status" value="1"/>
</dbReference>
<dbReference type="SUPFAM" id="SSF52047">
    <property type="entry name" value="RNI-like"/>
    <property type="match status" value="1"/>
</dbReference>
<dbReference type="AlphaFoldDB" id="A0A5B7CDI6"/>
<dbReference type="InterPro" id="IPR036047">
    <property type="entry name" value="F-box-like_dom_sf"/>
</dbReference>
<dbReference type="GO" id="GO:0008447">
    <property type="term" value="F:L-ascorbate oxidase activity"/>
    <property type="evidence" value="ECO:0007669"/>
    <property type="project" value="UniProtKB-EC"/>
</dbReference>
<dbReference type="InterPro" id="IPR053772">
    <property type="entry name" value="At1g61320/At1g61330-like"/>
</dbReference>
<dbReference type="Gene3D" id="3.80.10.10">
    <property type="entry name" value="Ribonuclease Inhibitor"/>
    <property type="match status" value="1"/>
</dbReference>
<reference evidence="2" key="1">
    <citation type="submission" date="2019-08" db="EMBL/GenBank/DDBJ databases">
        <title>Reference gene set and small RNA set construction with multiple tissues from Davidia involucrata Baill.</title>
        <authorList>
            <person name="Yang H."/>
            <person name="Zhou C."/>
            <person name="Li G."/>
            <person name="Wang J."/>
            <person name="Gao P."/>
            <person name="Wang M."/>
            <person name="Wang R."/>
            <person name="Zhao Y."/>
        </authorList>
    </citation>
    <scope>NUCLEOTIDE SEQUENCE</scope>
    <source>
        <tissue evidence="2">Mixed with DoveR01_LX</tissue>
    </source>
</reference>
<organism evidence="2">
    <name type="scientific">Davidia involucrata</name>
    <name type="common">Dove tree</name>
    <dbReference type="NCBI Taxonomy" id="16924"/>
    <lineage>
        <taxon>Eukaryota</taxon>
        <taxon>Viridiplantae</taxon>
        <taxon>Streptophyta</taxon>
        <taxon>Embryophyta</taxon>
        <taxon>Tracheophyta</taxon>
        <taxon>Spermatophyta</taxon>
        <taxon>Magnoliopsida</taxon>
        <taxon>eudicotyledons</taxon>
        <taxon>Gunneridae</taxon>
        <taxon>Pentapetalae</taxon>
        <taxon>asterids</taxon>
        <taxon>Cornales</taxon>
        <taxon>Nyssaceae</taxon>
        <taxon>Davidia</taxon>
    </lineage>
</organism>
<dbReference type="GO" id="GO:0016874">
    <property type="term" value="F:ligase activity"/>
    <property type="evidence" value="ECO:0007669"/>
    <property type="project" value="UniProtKB-KW"/>
</dbReference>
<protein>
    <submittedName>
        <fullName evidence="2">Putative ubiquitin-protein ligase</fullName>
        <ecNumber evidence="2">1.10.3.3</ecNumber>
    </submittedName>
</protein>
<keyword evidence="2" id="KW-0436">Ligase</keyword>
<name>A0A5B7CDI6_DAVIN</name>
<dbReference type="EC" id="1.10.3.3" evidence="2"/>